<evidence type="ECO:0000256" key="3">
    <source>
        <dbReference type="ARBA" id="ARBA00023163"/>
    </source>
</evidence>
<accession>A0A7J7MSD8</accession>
<comment type="caution">
    <text evidence="6">The sequence shown here is derived from an EMBL/GenBank/DDBJ whole genome shotgun (WGS) entry which is preliminary data.</text>
</comment>
<dbReference type="OrthoDB" id="154356at2759"/>
<dbReference type="CDD" id="cd07982">
    <property type="entry name" value="HFD_TAF10"/>
    <property type="match status" value="1"/>
</dbReference>
<evidence type="ECO:0000313" key="7">
    <source>
        <dbReference type="Proteomes" id="UP000541444"/>
    </source>
</evidence>
<proteinExistence type="inferred from homology"/>
<organism evidence="6 7">
    <name type="scientific">Kingdonia uniflora</name>
    <dbReference type="NCBI Taxonomy" id="39325"/>
    <lineage>
        <taxon>Eukaryota</taxon>
        <taxon>Viridiplantae</taxon>
        <taxon>Streptophyta</taxon>
        <taxon>Embryophyta</taxon>
        <taxon>Tracheophyta</taxon>
        <taxon>Spermatophyta</taxon>
        <taxon>Magnoliopsida</taxon>
        <taxon>Ranunculales</taxon>
        <taxon>Circaeasteraceae</taxon>
        <taxon>Kingdonia</taxon>
    </lineage>
</organism>
<keyword evidence="7" id="KW-1185">Reference proteome</keyword>
<dbReference type="GO" id="GO:0016251">
    <property type="term" value="F:RNA polymerase II general transcription initiation factor activity"/>
    <property type="evidence" value="ECO:0007669"/>
    <property type="project" value="TreeGrafter"/>
</dbReference>
<dbReference type="PRINTS" id="PR01443">
    <property type="entry name" value="TFIID30KDSUB"/>
</dbReference>
<reference evidence="6 7" key="1">
    <citation type="journal article" date="2020" name="IScience">
        <title>Genome Sequencing of the Endangered Kingdonia uniflora (Circaeasteraceae, Ranunculales) Reveals Potential Mechanisms of Evolutionary Specialization.</title>
        <authorList>
            <person name="Sun Y."/>
            <person name="Deng T."/>
            <person name="Zhang A."/>
            <person name="Moore M.J."/>
            <person name="Landis J.B."/>
            <person name="Lin N."/>
            <person name="Zhang H."/>
            <person name="Zhang X."/>
            <person name="Huang J."/>
            <person name="Zhang X."/>
            <person name="Sun H."/>
            <person name="Wang H."/>
        </authorList>
    </citation>
    <scope>NUCLEOTIDE SEQUENCE [LARGE SCALE GENOMIC DNA]</scope>
    <source>
        <strain evidence="6">TB1705</strain>
        <tissue evidence="6">Leaf</tissue>
    </source>
</reference>
<name>A0A7J7MSD8_9MAGN</name>
<dbReference type="PANTHER" id="PTHR21242:SF0">
    <property type="entry name" value="TRANSCRIPTION INITIATION FACTOR TFIID SUBUNIT 10"/>
    <property type="match status" value="1"/>
</dbReference>
<keyword evidence="2" id="KW-0805">Transcription regulation</keyword>
<sequence length="156" mass="16400">MSNSSVDGRHDDDSSVSEFLASLMDYTPTIPDELVEHYVAKSGFQCPDVRLIRLVAVATQKFIAEVASDALQFLTTAATTFSLESLRTAPLLPIPGLQFEAPLQHILVSSKAGGIKICCDGASLGNPMVGGSGAVLKNNACEVVAVVVKNLQHTAA</sequence>
<protein>
    <recommendedName>
        <fullName evidence="8">Transcription initiation factor TFIID subunit 10</fullName>
    </recommendedName>
</protein>
<evidence type="ECO:0000256" key="2">
    <source>
        <dbReference type="ARBA" id="ARBA00023015"/>
    </source>
</evidence>
<dbReference type="Proteomes" id="UP000541444">
    <property type="component" value="Unassembled WGS sequence"/>
</dbReference>
<dbReference type="Pfam" id="PF03540">
    <property type="entry name" value="TAF10"/>
    <property type="match status" value="1"/>
</dbReference>
<dbReference type="GO" id="GO:0006367">
    <property type="term" value="P:transcription initiation at RNA polymerase II promoter"/>
    <property type="evidence" value="ECO:0007669"/>
    <property type="project" value="TreeGrafter"/>
</dbReference>
<evidence type="ECO:0000256" key="1">
    <source>
        <dbReference type="ARBA" id="ARBA00004123"/>
    </source>
</evidence>
<dbReference type="InterPro" id="IPR003923">
    <property type="entry name" value="TAF10"/>
</dbReference>
<keyword evidence="3" id="KW-0804">Transcription</keyword>
<comment type="similarity">
    <text evidence="5">Belongs to the TAF10 family.</text>
</comment>
<evidence type="ECO:0008006" key="8">
    <source>
        <dbReference type="Google" id="ProtNLM"/>
    </source>
</evidence>
<evidence type="ECO:0000256" key="5">
    <source>
        <dbReference type="ARBA" id="ARBA00025730"/>
    </source>
</evidence>
<keyword evidence="4" id="KW-0539">Nucleus</keyword>
<dbReference type="GO" id="GO:0000124">
    <property type="term" value="C:SAGA complex"/>
    <property type="evidence" value="ECO:0007669"/>
    <property type="project" value="TreeGrafter"/>
</dbReference>
<dbReference type="PANTHER" id="PTHR21242">
    <property type="entry name" value="TRANSCRIPTION INITIATION FACTOR TFIID SUBUNIT 10"/>
    <property type="match status" value="1"/>
</dbReference>
<dbReference type="GO" id="GO:1990841">
    <property type="term" value="F:promoter-specific chromatin binding"/>
    <property type="evidence" value="ECO:0007669"/>
    <property type="project" value="TreeGrafter"/>
</dbReference>
<dbReference type="EMBL" id="JACGCM010001272">
    <property type="protein sequence ID" value="KAF6157608.1"/>
    <property type="molecule type" value="Genomic_DNA"/>
</dbReference>
<gene>
    <name evidence="6" type="ORF">GIB67_037181</name>
</gene>
<evidence type="ECO:0000256" key="4">
    <source>
        <dbReference type="ARBA" id="ARBA00023242"/>
    </source>
</evidence>
<dbReference type="AlphaFoldDB" id="A0A7J7MSD8"/>
<comment type="subcellular location">
    <subcellularLocation>
        <location evidence="1">Nucleus</location>
    </subcellularLocation>
</comment>
<evidence type="ECO:0000313" key="6">
    <source>
        <dbReference type="EMBL" id="KAF6157608.1"/>
    </source>
</evidence>
<dbReference type="GO" id="GO:0005669">
    <property type="term" value="C:transcription factor TFIID complex"/>
    <property type="evidence" value="ECO:0007669"/>
    <property type="project" value="TreeGrafter"/>
</dbReference>